<evidence type="ECO:0000313" key="2">
    <source>
        <dbReference type="Proteomes" id="UP000248926"/>
    </source>
</evidence>
<protein>
    <submittedName>
        <fullName evidence="1">Uncharacterized protein</fullName>
    </submittedName>
</protein>
<sequence>MPYALFPVVVTLLPVAVNVPAWVDKTETPRRPEVVGITTTPGVSVKLASVVMGAAVEPSAMPAV</sequence>
<proteinExistence type="predicted"/>
<dbReference type="EMBL" id="NFZS01000001">
    <property type="protein sequence ID" value="RAO77254.1"/>
    <property type="molecule type" value="Genomic_DNA"/>
</dbReference>
<evidence type="ECO:0000313" key="1">
    <source>
        <dbReference type="EMBL" id="RAO77254.1"/>
    </source>
</evidence>
<gene>
    <name evidence="1" type="ORF">CA260_05025</name>
</gene>
<comment type="caution">
    <text evidence="1">The sequence shown here is derived from an EMBL/GenBank/DDBJ whole genome shotgun (WGS) entry which is preliminary data.</text>
</comment>
<dbReference type="AlphaFoldDB" id="A0A328PAN4"/>
<accession>A0A328PAN4</accession>
<keyword evidence="2" id="KW-1185">Reference proteome</keyword>
<reference evidence="1 2" key="1">
    <citation type="journal article" date="2018" name="Genet. Mol. Biol.">
        <title>The genome sequence of Dyella jiangningensis FCAV SCS01 from a lignocellulose-decomposing microbial consortium metagenome reveals potential for biotechnological applications.</title>
        <authorList>
            <person name="Desiderato J.G."/>
            <person name="Alvarenga D.O."/>
            <person name="Constancio M.T.L."/>
            <person name="Alves L.M.C."/>
            <person name="Varani A.M."/>
        </authorList>
    </citation>
    <scope>NUCLEOTIDE SEQUENCE [LARGE SCALE GENOMIC DNA]</scope>
    <source>
        <strain evidence="1 2">FCAV SCS01</strain>
    </source>
</reference>
<name>A0A328PAN4_9GAMM</name>
<dbReference type="Proteomes" id="UP000248926">
    <property type="component" value="Unassembled WGS sequence"/>
</dbReference>
<organism evidence="1 2">
    <name type="scientific">Dyella jiangningensis</name>
    <dbReference type="NCBI Taxonomy" id="1379159"/>
    <lineage>
        <taxon>Bacteria</taxon>
        <taxon>Pseudomonadati</taxon>
        <taxon>Pseudomonadota</taxon>
        <taxon>Gammaproteobacteria</taxon>
        <taxon>Lysobacterales</taxon>
        <taxon>Rhodanobacteraceae</taxon>
        <taxon>Dyella</taxon>
    </lineage>
</organism>